<dbReference type="AlphaFoldDB" id="A0A8C3UGY2"/>
<dbReference type="Ensembl" id="ENSCUST00005016114.1">
    <property type="protein sequence ID" value="ENSCUSP00005015522.1"/>
    <property type="gene ID" value="ENSCUSG00005009942.1"/>
</dbReference>
<dbReference type="GO" id="GO:0003887">
    <property type="term" value="F:DNA-directed DNA polymerase activity"/>
    <property type="evidence" value="ECO:0007669"/>
    <property type="project" value="InterPro"/>
</dbReference>
<dbReference type="SMART" id="SM00482">
    <property type="entry name" value="POLAc"/>
    <property type="match status" value="1"/>
</dbReference>
<sequence length="685" mass="77783">MDCDSRIARIPDFRILKATVSPEKRTADQIVRTVRMDKILGCQDTRILRCYQDSGFPKWGYQERSLSVEEKNLKDGEKKIVIPFKRRQNVSTSCSEKMRRLHINTHVFSHERSYSCTPGQIKSSGKYPCDISSLGCEEKSELLATIEQAAAFVTAMIFQDGSSQLNSEQASTSSVKGVVVLVKNQTDQPCLPGPTSADYPWNATNENDKLIYLKIEQSSLWEQEKTHKKFSWQVLFQMLQCKVPIICFNAKDFLRTLLQVYGNEISWKQVADSVVLDPRIAAWLINPSDTVPSFECLIQKYFEKPFTKGTENTDTGTLRNVSVSSLMDLYLTLQAQGLWNLFCTLELPLIKILAVMETHKIYVNKQELKKTSEILGVNFVLFFFLENYPEMRLIISAACIREFTVYSIKYVSNSQLSAKHPNIQGISKHPVTIAKKQYIKGKEEDIITISPRTLFVSKNGCTFLAADFSHIELRILADLSSEPELLKLFQEPEITDIFATLASQWKGIPSDQVKHADREQAKRIVYSVVYGAGKERLADCLGITPVQAGQFIESFMEKYKKVHEFTKKTIEQCRNKGYVVSIMGRKRPLANINVQDYKLRTQAERQAVNFVVQGSAADLCKMAMVKIFASVVTSPTLTARLIAQIHDELLFEVEDSQIQEFSEISFIIVQLFNKKLISPSCAAFI</sequence>
<reference evidence="3" key="2">
    <citation type="submission" date="2025-08" db="UniProtKB">
        <authorList>
            <consortium name="Ensembl"/>
        </authorList>
    </citation>
    <scope>IDENTIFICATION</scope>
</reference>
<dbReference type="GO" id="GO:0006302">
    <property type="term" value="P:double-strand break repair"/>
    <property type="evidence" value="ECO:0007669"/>
    <property type="project" value="TreeGrafter"/>
</dbReference>
<dbReference type="InterPro" id="IPR036397">
    <property type="entry name" value="RNaseH_sf"/>
</dbReference>
<accession>A0A8C3UGY2</accession>
<name>A0A8C3UGY2_CATUS</name>
<dbReference type="Gene3D" id="3.30.420.10">
    <property type="entry name" value="Ribonuclease H-like superfamily/Ribonuclease H"/>
    <property type="match status" value="1"/>
</dbReference>
<dbReference type="CDD" id="cd08638">
    <property type="entry name" value="DNA_pol_A_theta"/>
    <property type="match status" value="1"/>
</dbReference>
<proteinExistence type="predicted"/>
<evidence type="ECO:0000256" key="1">
    <source>
        <dbReference type="ARBA" id="ARBA00022705"/>
    </source>
</evidence>
<dbReference type="PRINTS" id="PR00868">
    <property type="entry name" value="DNAPOLI"/>
</dbReference>
<dbReference type="SUPFAM" id="SSF53098">
    <property type="entry name" value="Ribonuclease H-like"/>
    <property type="match status" value="1"/>
</dbReference>
<dbReference type="PANTHER" id="PTHR10133">
    <property type="entry name" value="DNA POLYMERASE I"/>
    <property type="match status" value="1"/>
</dbReference>
<dbReference type="InterPro" id="IPR012337">
    <property type="entry name" value="RNaseH-like_sf"/>
</dbReference>
<keyword evidence="1" id="KW-0235">DNA replication</keyword>
<dbReference type="InterPro" id="IPR040940">
    <property type="entry name" value="DNA_pol_P_Exo"/>
</dbReference>
<dbReference type="Pfam" id="PF18049">
    <property type="entry name" value="DNA_pol_P_Exo"/>
    <property type="match status" value="1"/>
</dbReference>
<dbReference type="Pfam" id="PF00476">
    <property type="entry name" value="DNA_pol_A"/>
    <property type="match status" value="1"/>
</dbReference>
<evidence type="ECO:0000259" key="2">
    <source>
        <dbReference type="SMART" id="SM00482"/>
    </source>
</evidence>
<dbReference type="GO" id="GO:0006261">
    <property type="term" value="P:DNA-templated DNA replication"/>
    <property type="evidence" value="ECO:0007669"/>
    <property type="project" value="InterPro"/>
</dbReference>
<dbReference type="SUPFAM" id="SSF56672">
    <property type="entry name" value="DNA/RNA polymerases"/>
    <property type="match status" value="1"/>
</dbReference>
<dbReference type="GO" id="GO:0003677">
    <property type="term" value="F:DNA binding"/>
    <property type="evidence" value="ECO:0007669"/>
    <property type="project" value="InterPro"/>
</dbReference>
<dbReference type="InterPro" id="IPR002298">
    <property type="entry name" value="DNA_polymerase_A"/>
</dbReference>
<organism evidence="3 4">
    <name type="scientific">Catharus ustulatus</name>
    <name type="common">Russet-backed thrush</name>
    <name type="synonym">Hylocichla ustulatus</name>
    <dbReference type="NCBI Taxonomy" id="91951"/>
    <lineage>
        <taxon>Eukaryota</taxon>
        <taxon>Metazoa</taxon>
        <taxon>Chordata</taxon>
        <taxon>Craniata</taxon>
        <taxon>Vertebrata</taxon>
        <taxon>Euteleostomi</taxon>
        <taxon>Archelosauria</taxon>
        <taxon>Archosauria</taxon>
        <taxon>Dinosauria</taxon>
        <taxon>Saurischia</taxon>
        <taxon>Theropoda</taxon>
        <taxon>Coelurosauria</taxon>
        <taxon>Aves</taxon>
        <taxon>Neognathae</taxon>
        <taxon>Neoaves</taxon>
        <taxon>Telluraves</taxon>
        <taxon>Australaves</taxon>
        <taxon>Passeriformes</taxon>
        <taxon>Turdidae</taxon>
        <taxon>Catharus</taxon>
    </lineage>
</organism>
<dbReference type="Gene3D" id="1.10.150.20">
    <property type="entry name" value="5' to 3' exonuclease, C-terminal subdomain"/>
    <property type="match status" value="1"/>
</dbReference>
<evidence type="ECO:0000313" key="3">
    <source>
        <dbReference type="Ensembl" id="ENSCUSP00005015522.1"/>
    </source>
</evidence>
<dbReference type="Gene3D" id="3.30.70.370">
    <property type="match status" value="1"/>
</dbReference>
<keyword evidence="4" id="KW-1185">Reference proteome</keyword>
<protein>
    <submittedName>
        <fullName evidence="3">DNA polymerase nu</fullName>
    </submittedName>
</protein>
<dbReference type="Proteomes" id="UP000694563">
    <property type="component" value="Chromosome 5"/>
</dbReference>
<reference evidence="3" key="1">
    <citation type="submission" date="2020-10" db="EMBL/GenBank/DDBJ databases">
        <title>Catharus ustulatus (Swainson's thrush) genome, bCatUst1, primary haplotype v2.</title>
        <authorList>
            <person name="Delmore K."/>
            <person name="Vafadar M."/>
            <person name="Formenti G."/>
            <person name="Chow W."/>
            <person name="Pelan S."/>
            <person name="Howe K."/>
            <person name="Rhie A."/>
            <person name="Mountcastle J."/>
            <person name="Haase B."/>
            <person name="Fedrigo O."/>
            <person name="Jarvis E.D."/>
        </authorList>
    </citation>
    <scope>NUCLEOTIDE SEQUENCE [LARGE SCALE GENOMIC DNA]</scope>
</reference>
<dbReference type="InterPro" id="IPR001098">
    <property type="entry name" value="DNA-dir_DNA_pol_A_palm_dom"/>
</dbReference>
<dbReference type="FunFam" id="1.10.150.20:FF:000002">
    <property type="entry name" value="DNA polymerase I"/>
    <property type="match status" value="1"/>
</dbReference>
<feature type="domain" description="DNA-directed DNA polymerase family A palm" evidence="2">
    <location>
        <begin position="448"/>
        <end position="657"/>
    </location>
</feature>
<dbReference type="PANTHER" id="PTHR10133:SF27">
    <property type="entry name" value="DNA POLYMERASE NU"/>
    <property type="match status" value="1"/>
</dbReference>
<evidence type="ECO:0000313" key="4">
    <source>
        <dbReference type="Proteomes" id="UP000694563"/>
    </source>
</evidence>
<dbReference type="InterPro" id="IPR043502">
    <property type="entry name" value="DNA/RNA_pol_sf"/>
</dbReference>
<reference evidence="3" key="3">
    <citation type="submission" date="2025-09" db="UniProtKB">
        <authorList>
            <consortium name="Ensembl"/>
        </authorList>
    </citation>
    <scope>IDENTIFICATION</scope>
</reference>